<dbReference type="Gene3D" id="3.40.50.10910">
    <property type="entry name" value="Amidohydrolase"/>
    <property type="match status" value="1"/>
</dbReference>
<dbReference type="Gene3D" id="3.30.110.90">
    <property type="entry name" value="Amidohydrolase"/>
    <property type="match status" value="1"/>
</dbReference>
<dbReference type="EMBL" id="JAAGNC010000048">
    <property type="protein sequence ID" value="NEC55382.1"/>
    <property type="molecule type" value="Genomic_DNA"/>
</dbReference>
<evidence type="ECO:0000313" key="3">
    <source>
        <dbReference type="Proteomes" id="UP000470404"/>
    </source>
</evidence>
<name>A0ABX0BPX7_9PSEU</name>
<dbReference type="InterPro" id="IPR006680">
    <property type="entry name" value="Amidohydro-rel"/>
</dbReference>
<dbReference type="PANTHER" id="PTHR43135">
    <property type="entry name" value="ALPHA-D-RIBOSE 1-METHYLPHOSPHONATE 5-TRIPHOSPHATE DIPHOSPHATASE"/>
    <property type="match status" value="1"/>
</dbReference>
<proteinExistence type="predicted"/>
<dbReference type="InterPro" id="IPR051781">
    <property type="entry name" value="Metallo-dep_Hydrolase"/>
</dbReference>
<dbReference type="Proteomes" id="UP000470404">
    <property type="component" value="Unassembled WGS sequence"/>
</dbReference>
<organism evidence="2 3">
    <name type="scientific">Amycolatopsis rubida</name>
    <dbReference type="NCBI Taxonomy" id="112413"/>
    <lineage>
        <taxon>Bacteria</taxon>
        <taxon>Bacillati</taxon>
        <taxon>Actinomycetota</taxon>
        <taxon>Actinomycetes</taxon>
        <taxon>Pseudonocardiales</taxon>
        <taxon>Pseudonocardiaceae</taxon>
        <taxon>Amycolatopsis</taxon>
    </lineage>
</organism>
<dbReference type="SUPFAM" id="SSF51556">
    <property type="entry name" value="Metallo-dependent hydrolases"/>
    <property type="match status" value="1"/>
</dbReference>
<feature type="domain" description="Amidohydrolase-related" evidence="1">
    <location>
        <begin position="59"/>
        <end position="357"/>
    </location>
</feature>
<comment type="caution">
    <text evidence="2">The sequence shown here is derived from an EMBL/GenBank/DDBJ whole genome shotgun (WGS) entry which is preliminary data.</text>
</comment>
<dbReference type="Gene3D" id="2.30.40.10">
    <property type="entry name" value="Urease, subunit C, domain 1"/>
    <property type="match status" value="1"/>
</dbReference>
<evidence type="ECO:0000313" key="2">
    <source>
        <dbReference type="EMBL" id="NEC55382.1"/>
    </source>
</evidence>
<dbReference type="Pfam" id="PF01979">
    <property type="entry name" value="Amidohydro_1"/>
    <property type="match status" value="1"/>
</dbReference>
<gene>
    <name evidence="2" type="ORF">G3I59_07155</name>
</gene>
<dbReference type="SUPFAM" id="SSF51338">
    <property type="entry name" value="Composite domain of metallo-dependent hydrolases"/>
    <property type="match status" value="1"/>
</dbReference>
<sequence length="365" mass="37633">MLFASQSSADERTAVRIALTGVRVFEGETLSPPRTVVFDGGVIGTEEAGAERVDAAGAVLLPGLIDAHLHLHEVDTLRQLGRWGVTTALDMATWPAERVAAQRGLPGLPDIRSAGTPAIGPGGPHAQFPDLPADAILRDGAQFVADRVREGVDYVKIVLEAPGAGGPDPAAAAALVEASHQHGKSVVAHAASRGAYVLALDLGVDIVTHVPMDAPLGDDEIARMAGRVSVPTLTMERALGTMRGLPEALDVAMGNVTALHQAGVPVLAGTDAAVVRGLPPLVAHGESLHDELELLVRAGLSPAAALRAATSGPARHFGLADRGAIAPGLRADAVLIDGDPLEDISATRRIQRVWCAGVEQEGIRS</sequence>
<dbReference type="InterPro" id="IPR032466">
    <property type="entry name" value="Metal_Hydrolase"/>
</dbReference>
<dbReference type="Gene3D" id="1.20.58.520">
    <property type="entry name" value="Amidohydrolase"/>
    <property type="match status" value="1"/>
</dbReference>
<keyword evidence="3" id="KW-1185">Reference proteome</keyword>
<accession>A0ABX0BPX7</accession>
<protein>
    <submittedName>
        <fullName evidence="2">Amidohydrolase family protein</fullName>
    </submittedName>
</protein>
<reference evidence="2 3" key="1">
    <citation type="submission" date="2020-01" db="EMBL/GenBank/DDBJ databases">
        <title>Insect and environment-associated Actinomycetes.</title>
        <authorList>
            <person name="Currrie C."/>
            <person name="Chevrette M."/>
            <person name="Carlson C."/>
            <person name="Stubbendieck R."/>
            <person name="Wendt-Pienkowski E."/>
        </authorList>
    </citation>
    <scope>NUCLEOTIDE SEQUENCE [LARGE SCALE GENOMIC DNA]</scope>
    <source>
        <strain evidence="2 3">SID8386</strain>
    </source>
</reference>
<evidence type="ECO:0000259" key="1">
    <source>
        <dbReference type="Pfam" id="PF01979"/>
    </source>
</evidence>
<dbReference type="PANTHER" id="PTHR43135:SF3">
    <property type="entry name" value="ALPHA-D-RIBOSE 1-METHYLPHOSPHONATE 5-TRIPHOSPHATE DIPHOSPHATASE"/>
    <property type="match status" value="1"/>
</dbReference>
<dbReference type="InterPro" id="IPR011059">
    <property type="entry name" value="Metal-dep_hydrolase_composite"/>
</dbReference>